<sequence length="61" mass="6902">MHVAAALFDPTVAPPSQFSVFNALGGSKELFVLTTGHFDYPRRIREERQLRAAPRIFFAPR</sequence>
<dbReference type="Proteomes" id="UP000019812">
    <property type="component" value="Unassembled WGS sequence"/>
</dbReference>
<evidence type="ECO:0000313" key="2">
    <source>
        <dbReference type="Proteomes" id="UP000019812"/>
    </source>
</evidence>
<dbReference type="AlphaFoldDB" id="A0A084XYQ3"/>
<evidence type="ECO:0000313" key="1">
    <source>
        <dbReference type="EMBL" id="KFB67597.1"/>
    </source>
</evidence>
<comment type="caution">
    <text evidence="1">The sequence shown here is derived from an EMBL/GenBank/DDBJ whole genome shotgun (WGS) entry which is preliminary data.</text>
</comment>
<name>A0A084XYQ3_9PROT</name>
<proteinExistence type="predicted"/>
<accession>A0A084XYQ3</accession>
<dbReference type="STRING" id="1457154.CAPSK01_003040"/>
<protein>
    <submittedName>
        <fullName evidence="1">Uncharacterized protein</fullName>
    </submittedName>
</protein>
<reference evidence="1 2" key="1">
    <citation type="submission" date="2014-07" db="EMBL/GenBank/DDBJ databases">
        <title>Expanding our view of genomic diversity in Candidatus Accumulibacter clades.</title>
        <authorList>
            <person name="Skennerton C.T."/>
            <person name="Barr J.J."/>
            <person name="Slater F.R."/>
            <person name="Bond P.L."/>
            <person name="Tyson G.W."/>
        </authorList>
    </citation>
    <scope>NUCLEOTIDE SEQUENCE [LARGE SCALE GENOMIC DNA]</scope>
    <source>
        <strain evidence="2">SK-01</strain>
    </source>
</reference>
<organism evidence="1 2">
    <name type="scientific">Candidatus Accumulibacter vicinus</name>
    <dbReference type="NCBI Taxonomy" id="2954382"/>
    <lineage>
        <taxon>Bacteria</taxon>
        <taxon>Pseudomonadati</taxon>
        <taxon>Pseudomonadota</taxon>
        <taxon>Betaproteobacteria</taxon>
        <taxon>Candidatus Accumulibacter</taxon>
    </lineage>
</organism>
<gene>
    <name evidence="1" type="ORF">CAPSK01_003040</name>
</gene>
<dbReference type="EMBL" id="JDSS02000027">
    <property type="protein sequence ID" value="KFB67597.1"/>
    <property type="molecule type" value="Genomic_DNA"/>
</dbReference>